<dbReference type="InterPro" id="IPR036318">
    <property type="entry name" value="FAD-bd_PCMH-like_sf"/>
</dbReference>
<dbReference type="AlphaFoldDB" id="A0A1H0W8E3"/>
<evidence type="ECO:0000259" key="4">
    <source>
        <dbReference type="PROSITE" id="PS51387"/>
    </source>
</evidence>
<evidence type="ECO:0000313" key="5">
    <source>
        <dbReference type="EMBL" id="SDP87019.1"/>
    </source>
</evidence>
<dbReference type="GO" id="GO:0016491">
    <property type="term" value="F:oxidoreductase activity"/>
    <property type="evidence" value="ECO:0007669"/>
    <property type="project" value="UniProtKB-KW"/>
</dbReference>
<dbReference type="EMBL" id="FNJI01000124">
    <property type="protein sequence ID" value="SDP87019.1"/>
    <property type="molecule type" value="Genomic_DNA"/>
</dbReference>
<dbReference type="PROSITE" id="PS51387">
    <property type="entry name" value="FAD_PCMH"/>
    <property type="match status" value="1"/>
</dbReference>
<dbReference type="Proteomes" id="UP000199073">
    <property type="component" value="Unassembled WGS sequence"/>
</dbReference>
<dbReference type="InterPro" id="IPR002346">
    <property type="entry name" value="Mopterin_DH_FAD-bd"/>
</dbReference>
<dbReference type="SUPFAM" id="SSF56176">
    <property type="entry name" value="FAD-binding/transporter-associated domain-like"/>
    <property type="match status" value="1"/>
</dbReference>
<dbReference type="InterPro" id="IPR016166">
    <property type="entry name" value="FAD-bd_PCMH"/>
</dbReference>
<dbReference type="InterPro" id="IPR016169">
    <property type="entry name" value="FAD-bd_PCMH_sub2"/>
</dbReference>
<evidence type="ECO:0000256" key="1">
    <source>
        <dbReference type="ARBA" id="ARBA00022630"/>
    </source>
</evidence>
<feature type="non-terminal residue" evidence="5">
    <location>
        <position position="109"/>
    </location>
</feature>
<dbReference type="Pfam" id="PF00941">
    <property type="entry name" value="FAD_binding_5"/>
    <property type="match status" value="1"/>
</dbReference>
<dbReference type="STRING" id="91360.SAMN05660330_04460"/>
<proteinExistence type="predicted"/>
<dbReference type="Gene3D" id="3.30.43.10">
    <property type="entry name" value="Uridine Diphospho-n-acetylenolpyruvylglucosamine Reductase, domain 2"/>
    <property type="match status" value="1"/>
</dbReference>
<dbReference type="RefSeq" id="WP_176761411.1">
    <property type="nucleotide sequence ID" value="NZ_FNJI01000124.1"/>
</dbReference>
<organism evidence="5 6">
    <name type="scientific">Desulforhopalus singaporensis</name>
    <dbReference type="NCBI Taxonomy" id="91360"/>
    <lineage>
        <taxon>Bacteria</taxon>
        <taxon>Pseudomonadati</taxon>
        <taxon>Thermodesulfobacteriota</taxon>
        <taxon>Desulfobulbia</taxon>
        <taxon>Desulfobulbales</taxon>
        <taxon>Desulfocapsaceae</taxon>
        <taxon>Desulforhopalus</taxon>
    </lineage>
</organism>
<keyword evidence="1" id="KW-0285">Flavoprotein</keyword>
<dbReference type="GO" id="GO:0071949">
    <property type="term" value="F:FAD binding"/>
    <property type="evidence" value="ECO:0007669"/>
    <property type="project" value="InterPro"/>
</dbReference>
<keyword evidence="2" id="KW-0274">FAD</keyword>
<evidence type="ECO:0000256" key="3">
    <source>
        <dbReference type="ARBA" id="ARBA00023002"/>
    </source>
</evidence>
<feature type="domain" description="FAD-binding PCMH-type" evidence="4">
    <location>
        <begin position="1"/>
        <end position="109"/>
    </location>
</feature>
<dbReference type="Gene3D" id="3.30.465.10">
    <property type="match status" value="1"/>
</dbReference>
<keyword evidence="6" id="KW-1185">Reference proteome</keyword>
<dbReference type="PANTHER" id="PTHR42659">
    <property type="entry name" value="XANTHINE DEHYDROGENASE SUBUNIT C-RELATED"/>
    <property type="match status" value="1"/>
</dbReference>
<gene>
    <name evidence="5" type="ORF">SAMN05660330_04460</name>
</gene>
<sequence>MKPFHYHEPATIAEACRILKEHGKNARILAGGTDLVIQMKRGKISPAHVVNIKKISELNTITTNGEGIAIGAAVPLSAIVKHKDIAEKLPMVSKAAHSVGSVQVRNRAT</sequence>
<evidence type="ECO:0000256" key="2">
    <source>
        <dbReference type="ARBA" id="ARBA00022827"/>
    </source>
</evidence>
<dbReference type="InterPro" id="IPR016167">
    <property type="entry name" value="FAD-bd_PCMH_sub1"/>
</dbReference>
<accession>A0A1H0W8E3</accession>
<dbReference type="InterPro" id="IPR051312">
    <property type="entry name" value="Diverse_Substr_Oxidored"/>
</dbReference>
<name>A0A1H0W8E3_9BACT</name>
<reference evidence="5 6" key="1">
    <citation type="submission" date="2016-10" db="EMBL/GenBank/DDBJ databases">
        <authorList>
            <person name="de Groot N.N."/>
        </authorList>
    </citation>
    <scope>NUCLEOTIDE SEQUENCE [LARGE SCALE GENOMIC DNA]</scope>
    <source>
        <strain evidence="5 6">DSM 12130</strain>
    </source>
</reference>
<dbReference type="PANTHER" id="PTHR42659:SF2">
    <property type="entry name" value="XANTHINE DEHYDROGENASE SUBUNIT C-RELATED"/>
    <property type="match status" value="1"/>
</dbReference>
<protein>
    <submittedName>
        <fullName evidence="5">Molybdopterin dehydrogenase FAD binding domain-containing protein</fullName>
    </submittedName>
</protein>
<evidence type="ECO:0000313" key="6">
    <source>
        <dbReference type="Proteomes" id="UP000199073"/>
    </source>
</evidence>
<keyword evidence="3" id="KW-0560">Oxidoreductase</keyword>